<evidence type="ECO:0000313" key="8">
    <source>
        <dbReference type="EMBL" id="KAE8139661.1"/>
    </source>
</evidence>
<dbReference type="GO" id="GO:0005634">
    <property type="term" value="C:nucleus"/>
    <property type="evidence" value="ECO:0007669"/>
    <property type="project" value="UniProtKB-SubCell"/>
</dbReference>
<name>A0A5N6T0L7_ASPPS</name>
<keyword evidence="3 5" id="KW-0804">Transcription</keyword>
<dbReference type="GO" id="GO:0045895">
    <property type="term" value="P:positive regulation of mating-type specific transcription, DNA-templated"/>
    <property type="evidence" value="ECO:0007669"/>
    <property type="project" value="InterPro"/>
</dbReference>
<dbReference type="InterPro" id="IPR006856">
    <property type="entry name" value="MATalpha_HMGbox"/>
</dbReference>
<feature type="domain" description="Alpha box" evidence="7">
    <location>
        <begin position="84"/>
        <end position="139"/>
    </location>
</feature>
<evidence type="ECO:0000256" key="1">
    <source>
        <dbReference type="ARBA" id="ARBA00023015"/>
    </source>
</evidence>
<comment type="similarity">
    <text evidence="5">Belongs to the MATALPHA1 family.</text>
</comment>
<dbReference type="RefSeq" id="XP_031915724.1">
    <property type="nucleotide sequence ID" value="XM_032063400.1"/>
</dbReference>
<gene>
    <name evidence="8" type="ORF">BDV38DRAFT_46690</name>
</gene>
<reference evidence="8 9" key="1">
    <citation type="submission" date="2019-04" db="EMBL/GenBank/DDBJ databases">
        <title>Friends and foes A comparative genomics study of 23 Aspergillus species from section Flavi.</title>
        <authorList>
            <consortium name="DOE Joint Genome Institute"/>
            <person name="Kjaerbolling I."/>
            <person name="Vesth T."/>
            <person name="Frisvad J.C."/>
            <person name="Nybo J.L."/>
            <person name="Theobald S."/>
            <person name="Kildgaard S."/>
            <person name="Isbrandt T."/>
            <person name="Kuo A."/>
            <person name="Sato A."/>
            <person name="Lyhne E.K."/>
            <person name="Kogle M.E."/>
            <person name="Wiebenga A."/>
            <person name="Kun R.S."/>
            <person name="Lubbers R.J."/>
            <person name="Makela M.R."/>
            <person name="Barry K."/>
            <person name="Chovatia M."/>
            <person name="Clum A."/>
            <person name="Daum C."/>
            <person name="Haridas S."/>
            <person name="He G."/>
            <person name="LaButti K."/>
            <person name="Lipzen A."/>
            <person name="Mondo S."/>
            <person name="Riley R."/>
            <person name="Salamov A."/>
            <person name="Simmons B.A."/>
            <person name="Magnuson J.K."/>
            <person name="Henrissat B."/>
            <person name="Mortensen U.H."/>
            <person name="Larsen T.O."/>
            <person name="Devries R.P."/>
            <person name="Grigoriev I.V."/>
            <person name="Machida M."/>
            <person name="Baker S.E."/>
            <person name="Andersen M.R."/>
        </authorList>
    </citation>
    <scope>NUCLEOTIDE SEQUENCE [LARGE SCALE GENOMIC DNA]</scope>
    <source>
        <strain evidence="8 9">CBS 117625</strain>
    </source>
</reference>
<feature type="compositionally biased region" description="Polar residues" evidence="6">
    <location>
        <begin position="62"/>
        <end position="76"/>
    </location>
</feature>
<organism evidence="8 9">
    <name type="scientific">Aspergillus pseudotamarii</name>
    <dbReference type="NCBI Taxonomy" id="132259"/>
    <lineage>
        <taxon>Eukaryota</taxon>
        <taxon>Fungi</taxon>
        <taxon>Dikarya</taxon>
        <taxon>Ascomycota</taxon>
        <taxon>Pezizomycotina</taxon>
        <taxon>Eurotiomycetes</taxon>
        <taxon>Eurotiomycetidae</taxon>
        <taxon>Eurotiales</taxon>
        <taxon>Aspergillaceae</taxon>
        <taxon>Aspergillus</taxon>
        <taxon>Aspergillus subgen. Circumdati</taxon>
    </lineage>
</organism>
<protein>
    <submittedName>
        <fullName evidence="8">Mating-type protein MAT alpha 1-domain-containing protein</fullName>
    </submittedName>
</protein>
<dbReference type="GeneID" id="43647610"/>
<keyword evidence="2 5" id="KW-0238">DNA-binding</keyword>
<accession>A0A5N6T0L7</accession>
<evidence type="ECO:0000256" key="2">
    <source>
        <dbReference type="ARBA" id="ARBA00023125"/>
    </source>
</evidence>
<comment type="subcellular location">
    <subcellularLocation>
        <location evidence="5">Nucleus</location>
    </subcellularLocation>
</comment>
<dbReference type="AlphaFoldDB" id="A0A5N6T0L7"/>
<evidence type="ECO:0000256" key="5">
    <source>
        <dbReference type="RuleBase" id="RU003516"/>
    </source>
</evidence>
<keyword evidence="4 5" id="KW-0539">Nucleus</keyword>
<feature type="region of interest" description="Disordered" evidence="6">
    <location>
        <begin position="59"/>
        <end position="84"/>
    </location>
</feature>
<evidence type="ECO:0000313" key="9">
    <source>
        <dbReference type="Proteomes" id="UP000325672"/>
    </source>
</evidence>
<dbReference type="Pfam" id="PF04769">
    <property type="entry name" value="MATalpha_HMGbox"/>
    <property type="match status" value="1"/>
</dbReference>
<evidence type="ECO:0000259" key="7">
    <source>
        <dbReference type="PROSITE" id="PS51325"/>
    </source>
</evidence>
<proteinExistence type="inferred from homology"/>
<evidence type="ECO:0000256" key="3">
    <source>
        <dbReference type="ARBA" id="ARBA00023163"/>
    </source>
</evidence>
<evidence type="ECO:0000256" key="4">
    <source>
        <dbReference type="ARBA" id="ARBA00023242"/>
    </source>
</evidence>
<dbReference type="GO" id="GO:0008301">
    <property type="term" value="F:DNA binding, bending"/>
    <property type="evidence" value="ECO:0007669"/>
    <property type="project" value="InterPro"/>
</dbReference>
<evidence type="ECO:0000256" key="6">
    <source>
        <dbReference type="SAM" id="MobiDB-lite"/>
    </source>
</evidence>
<sequence>MEATMSPLQRAFNAFLMTMPPEQLEELLKYLQDAKAQGNPQSSYPNENLQSCLEFKADKNHGSTTPASANSRSSTSRGKRASDAKRRPLNSFIAFRSYYSVMFPDLTQKAKSGILRFLWQNDPFKAKWAILAKAYSIIRDDHDSDVSLESFLGLNAQFIGIIGSSRYLEVMGWQLDVDDQQQYTIARVKATTANEADISTNYSVNDIVKHCYTCGYVSEKNRKSKASNSNNAPVMAFAAQPTLVVHKNDSIRISGNHTIVTDVYKTNPAMELSSPEQTEDTFSPNTSDLSTIADETPLDAMEVAGICNRTLRFPESSMVNGVDFDNIQFPGWDEENAMFTYDAALHTPLMPYDPLHYDPLEAYDFSRFVDI</sequence>
<dbReference type="OrthoDB" id="5398665at2759"/>
<dbReference type="PROSITE" id="PS51325">
    <property type="entry name" value="ALPHA_BOX"/>
    <property type="match status" value="1"/>
</dbReference>
<keyword evidence="9" id="KW-1185">Reference proteome</keyword>
<dbReference type="EMBL" id="ML743565">
    <property type="protein sequence ID" value="KAE8139661.1"/>
    <property type="molecule type" value="Genomic_DNA"/>
</dbReference>
<dbReference type="Proteomes" id="UP000325672">
    <property type="component" value="Unassembled WGS sequence"/>
</dbReference>
<keyword evidence="1 5" id="KW-0805">Transcription regulation</keyword>